<reference evidence="2 3" key="1">
    <citation type="submission" date="2015-06" db="EMBL/GenBank/DDBJ databases">
        <title>Improved classification and identification of acetic acid bacteria using matrix-assisted laser desorption/ionization time-of-flight mass spectrometry; Gluconobacter nephelii and Gluconobacter uchimurae are later heterotypic synonyms of Gluconobacter japonicus and Gluconobacter oxydans, respectively.</title>
        <authorList>
            <person name="Li L."/>
            <person name="Cleenwerck I."/>
            <person name="De Vuyst L."/>
            <person name="Vandamme P."/>
        </authorList>
    </citation>
    <scope>NUCLEOTIDE SEQUENCE [LARGE SCALE GENOMIC DNA]</scope>
    <source>
        <strain evidence="2 3">LMG 1768</strain>
    </source>
</reference>
<proteinExistence type="predicted"/>
<name>A0A149THL1_9PROT</name>
<sequence length="156" mass="17157">MTVTIVDILQALRRRKEPVAVAAFFEIPETAVHEVWDNLFECGIAAATVYPAEVTEPAVVETSPPEGITELPPAKPRRKGDPPPTGRPKGGRPVPSHSSDPSKMSPLHQEMLRLLKEGRGTAEVSRMLNVTTATVSQRRRKFEDASLLPVSKFRKP</sequence>
<dbReference type="AlphaFoldDB" id="A0A149THL1"/>
<feature type="region of interest" description="Disordered" evidence="1">
    <location>
        <begin position="55"/>
        <end position="156"/>
    </location>
</feature>
<dbReference type="PATRIC" id="fig|318683.6.peg.1304"/>
<protein>
    <submittedName>
        <fullName evidence="2">Uncharacterized protein</fullName>
    </submittedName>
</protein>
<accession>A0A149THL1</accession>
<evidence type="ECO:0000313" key="3">
    <source>
        <dbReference type="Proteomes" id="UP000075636"/>
    </source>
</evidence>
<evidence type="ECO:0000313" key="2">
    <source>
        <dbReference type="EMBL" id="KXV47391.1"/>
    </source>
</evidence>
<feature type="compositionally biased region" description="Basic and acidic residues" evidence="1">
    <location>
        <begin position="110"/>
        <end position="120"/>
    </location>
</feature>
<dbReference type="Proteomes" id="UP000075636">
    <property type="component" value="Unassembled WGS sequence"/>
</dbReference>
<evidence type="ECO:0000256" key="1">
    <source>
        <dbReference type="SAM" id="MobiDB-lite"/>
    </source>
</evidence>
<organism evidence="2 3">
    <name type="scientific">Gluconobacter albidus</name>
    <dbReference type="NCBI Taxonomy" id="318683"/>
    <lineage>
        <taxon>Bacteria</taxon>
        <taxon>Pseudomonadati</taxon>
        <taxon>Pseudomonadota</taxon>
        <taxon>Alphaproteobacteria</taxon>
        <taxon>Acetobacterales</taxon>
        <taxon>Acetobacteraceae</taxon>
        <taxon>Gluconobacter</taxon>
    </lineage>
</organism>
<dbReference type="RefSeq" id="WP_062108529.1">
    <property type="nucleotide sequence ID" value="NZ_LHZR01000109.1"/>
</dbReference>
<comment type="caution">
    <text evidence="2">The sequence shown here is derived from an EMBL/GenBank/DDBJ whole genome shotgun (WGS) entry which is preliminary data.</text>
</comment>
<dbReference type="OrthoDB" id="7280963at2"/>
<gene>
    <name evidence="2" type="ORF">AD945_10075</name>
</gene>
<dbReference type="EMBL" id="LHZR01000109">
    <property type="protein sequence ID" value="KXV47391.1"/>
    <property type="molecule type" value="Genomic_DNA"/>
</dbReference>